<dbReference type="Proteomes" id="UP001331515">
    <property type="component" value="Unassembled WGS sequence"/>
</dbReference>
<comment type="caution">
    <text evidence="5">The sequence shown here is derived from an EMBL/GenBank/DDBJ whole genome shotgun (WGS) entry which is preliminary data.</text>
</comment>
<dbReference type="InterPro" id="IPR002110">
    <property type="entry name" value="Ankyrin_rpt"/>
</dbReference>
<dbReference type="PROSITE" id="PS50088">
    <property type="entry name" value="ANK_REPEAT"/>
    <property type="match status" value="2"/>
</dbReference>
<evidence type="ECO:0000256" key="1">
    <source>
        <dbReference type="ARBA" id="ARBA00022737"/>
    </source>
</evidence>
<organism evidence="5 6">
    <name type="scientific">Champsocephalus gunnari</name>
    <name type="common">Mackerel icefish</name>
    <dbReference type="NCBI Taxonomy" id="52237"/>
    <lineage>
        <taxon>Eukaryota</taxon>
        <taxon>Metazoa</taxon>
        <taxon>Chordata</taxon>
        <taxon>Craniata</taxon>
        <taxon>Vertebrata</taxon>
        <taxon>Euteleostomi</taxon>
        <taxon>Actinopterygii</taxon>
        <taxon>Neopterygii</taxon>
        <taxon>Teleostei</taxon>
        <taxon>Neoteleostei</taxon>
        <taxon>Acanthomorphata</taxon>
        <taxon>Eupercaria</taxon>
        <taxon>Perciformes</taxon>
        <taxon>Notothenioidei</taxon>
        <taxon>Channichthyidae</taxon>
        <taxon>Champsocephalus</taxon>
    </lineage>
</organism>
<feature type="repeat" description="ANK" evidence="3">
    <location>
        <begin position="150"/>
        <end position="182"/>
    </location>
</feature>
<reference evidence="5 6" key="1">
    <citation type="journal article" date="2023" name="Mol. Biol. Evol.">
        <title>Genomics of Secondarily Temperate Adaptation in the Only Non-Antarctic Icefish.</title>
        <authorList>
            <person name="Rivera-Colon A.G."/>
            <person name="Rayamajhi N."/>
            <person name="Minhas B.F."/>
            <person name="Madrigal G."/>
            <person name="Bilyk K.T."/>
            <person name="Yoon V."/>
            <person name="Hune M."/>
            <person name="Gregory S."/>
            <person name="Cheng C.H.C."/>
            <person name="Catchen J.M."/>
        </authorList>
    </citation>
    <scope>NUCLEOTIDE SEQUENCE [LARGE SCALE GENOMIC DNA]</scope>
    <source>
        <tissue evidence="5">White muscle</tissue>
    </source>
</reference>
<dbReference type="PANTHER" id="PTHR24171:SF9">
    <property type="entry name" value="ANKYRIN REPEAT DOMAIN-CONTAINING PROTEIN 39"/>
    <property type="match status" value="1"/>
</dbReference>
<evidence type="ECO:0000313" key="6">
    <source>
        <dbReference type="Proteomes" id="UP001331515"/>
    </source>
</evidence>
<evidence type="ECO:0000313" key="5">
    <source>
        <dbReference type="EMBL" id="KAK5927269.1"/>
    </source>
</evidence>
<dbReference type="AlphaFoldDB" id="A0AAN8DRX0"/>
<evidence type="ECO:0000256" key="2">
    <source>
        <dbReference type="ARBA" id="ARBA00023043"/>
    </source>
</evidence>
<dbReference type="PANTHER" id="PTHR24171">
    <property type="entry name" value="ANKYRIN REPEAT DOMAIN-CONTAINING PROTEIN 39-RELATED"/>
    <property type="match status" value="1"/>
</dbReference>
<accession>A0AAN8DRX0</accession>
<feature type="repeat" description="ANK" evidence="3">
    <location>
        <begin position="114"/>
        <end position="137"/>
    </location>
</feature>
<protein>
    <submittedName>
        <fullName evidence="5">Uncharacterized protein</fullName>
    </submittedName>
</protein>
<keyword evidence="2 3" id="KW-0040">ANK repeat</keyword>
<sequence length="217" mass="24167">MRKPLSVTSVCLHTSRVQEHLHLVTEISQEELYILDPELVSKETVGTSPGMPDLVGPEGPDRRFNFPDSPRSSSATARPSESDSELIDCIETRDLNRLTELHLQGADLTLQDSAGCSLLHRAVMTGDTEVLKYLLQHVPTSHLDITEKETGETALHKAVSSSQRTICHLLVEAGASLTKTDLQGETPRQRAENNKNPELTEYLEKRQIHREDQETPV</sequence>
<dbReference type="GO" id="GO:0004143">
    <property type="term" value="F:ATP-dependent diacylglycerol kinase activity"/>
    <property type="evidence" value="ECO:0007669"/>
    <property type="project" value="UniProtKB-EC"/>
</dbReference>
<feature type="region of interest" description="Disordered" evidence="4">
    <location>
        <begin position="182"/>
        <end position="217"/>
    </location>
</feature>
<dbReference type="PROSITE" id="PS50297">
    <property type="entry name" value="ANK_REP_REGION"/>
    <property type="match status" value="2"/>
</dbReference>
<feature type="region of interest" description="Disordered" evidence="4">
    <location>
        <begin position="44"/>
        <end position="84"/>
    </location>
</feature>
<dbReference type="EMBL" id="JAURVH010001518">
    <property type="protein sequence ID" value="KAK5927269.1"/>
    <property type="molecule type" value="Genomic_DNA"/>
</dbReference>
<proteinExistence type="predicted"/>
<dbReference type="SUPFAM" id="SSF48403">
    <property type="entry name" value="Ankyrin repeat"/>
    <property type="match status" value="1"/>
</dbReference>
<dbReference type="SMART" id="SM00248">
    <property type="entry name" value="ANK"/>
    <property type="match status" value="2"/>
</dbReference>
<keyword evidence="6" id="KW-1185">Reference proteome</keyword>
<dbReference type="InterPro" id="IPR036770">
    <property type="entry name" value="Ankyrin_rpt-contain_sf"/>
</dbReference>
<feature type="compositionally biased region" description="Low complexity" evidence="4">
    <location>
        <begin position="68"/>
        <end position="79"/>
    </location>
</feature>
<evidence type="ECO:0000256" key="4">
    <source>
        <dbReference type="SAM" id="MobiDB-lite"/>
    </source>
</evidence>
<feature type="compositionally biased region" description="Basic and acidic residues" evidence="4">
    <location>
        <begin position="202"/>
        <end position="217"/>
    </location>
</feature>
<dbReference type="Pfam" id="PF12796">
    <property type="entry name" value="Ank_2"/>
    <property type="match status" value="1"/>
</dbReference>
<evidence type="ECO:0000256" key="3">
    <source>
        <dbReference type="PROSITE-ProRule" id="PRU00023"/>
    </source>
</evidence>
<name>A0AAN8DRX0_CHAGU</name>
<dbReference type="Gene3D" id="1.25.40.20">
    <property type="entry name" value="Ankyrin repeat-containing domain"/>
    <property type="match status" value="1"/>
</dbReference>
<keyword evidence="1" id="KW-0677">Repeat</keyword>
<gene>
    <name evidence="5" type="ORF">CgunFtcFv8_012445</name>
</gene>